<keyword evidence="3" id="KW-1185">Reference proteome</keyword>
<protein>
    <recommendedName>
        <fullName evidence="1">vWA-MoxR associated protein middle region 2 domain-containing protein</fullName>
    </recommendedName>
</protein>
<feature type="domain" description="vWA-MoxR associated protein middle region 2" evidence="1">
    <location>
        <begin position="199"/>
        <end position="412"/>
    </location>
</feature>
<dbReference type="RefSeq" id="WP_306105771.1">
    <property type="nucleotide sequence ID" value="NZ_CP120988.1"/>
</dbReference>
<gene>
    <name evidence="2" type="ORF">P8A19_04170</name>
</gene>
<dbReference type="Proteomes" id="UP001235744">
    <property type="component" value="Chromosome"/>
</dbReference>
<organism evidence="2 3">
    <name type="scientific">Streptomyces poriferorum</name>
    <dbReference type="NCBI Taxonomy" id="2798799"/>
    <lineage>
        <taxon>Bacteria</taxon>
        <taxon>Bacillati</taxon>
        <taxon>Actinomycetota</taxon>
        <taxon>Actinomycetes</taxon>
        <taxon>Kitasatosporales</taxon>
        <taxon>Streptomycetaceae</taxon>
        <taxon>Streptomyces</taxon>
    </lineage>
</organism>
<accession>A0ABY9IJ97</accession>
<dbReference type="InterPro" id="IPR045446">
    <property type="entry name" value="VMAP-M2"/>
</dbReference>
<dbReference type="EMBL" id="CP120988">
    <property type="protein sequence ID" value="WLQ54686.1"/>
    <property type="molecule type" value="Genomic_DNA"/>
</dbReference>
<reference evidence="2 3" key="1">
    <citation type="submission" date="2023-03" db="EMBL/GenBank/DDBJ databases">
        <title>Isolation and description of six Streptomyces strains from soil environments, able to metabolize different microbial glucans.</title>
        <authorList>
            <person name="Widen T."/>
            <person name="Larsbrink J."/>
        </authorList>
    </citation>
    <scope>NUCLEOTIDE SEQUENCE [LARGE SCALE GENOMIC DNA]</scope>
    <source>
        <strain evidence="2 3">Alt2</strain>
    </source>
</reference>
<evidence type="ECO:0000313" key="2">
    <source>
        <dbReference type="EMBL" id="WLQ54686.1"/>
    </source>
</evidence>
<dbReference type="Pfam" id="PF19965">
    <property type="entry name" value="VMAP-M2"/>
    <property type="match status" value="1"/>
</dbReference>
<sequence length="687" mass="74423">MTDEQRRHVLVVGAQCTAMRRLSRLEEAARALHDVLTTPALGACTPRTGANGSLLLGSTLTTEDVRAAVREAVRCAREDNAVLVLALLGHGFTPPLQADLYFMVAGSTTGSTISALNVGQLLTDAVDEPGVEGVIALVDTCHATGGMPDMRRITGGVRAGRTRMSVVTAAAAGQEARDMRLSFALVAALREGIAGAHTTVYADALLIENLRGRVRGQAIGRFEYDNDPFVAEGLWLARNVRSAPGAGGGVVGPAGMGDLEQAVSMWRADMRLPTPRTRGDLDELYTFAREGRINDTADPQWRDRVIQVVETLLTCADTVSLLNTVLADVLTSDLLREARQLAGLPPEAEGAQLLRGLVEYAALRASGVDEPRWKAPARLVAALAELSGSADVVARLRSWAGGLGAVTEFNDARTELARKRQQGELRLVVSLAGALTDWPEEVDAWLVGTGERLPVHHRFRCESADRLGTGRAIGAVLAWARGRLPSPEQLVNVDVAAPAHLLARWQPEEEKVGRRLLGVNHDVVVRWSGRMDPAEENAEMNDAARKALRAMASCGAVSVEWIGVSVLDDRQGLERGLMTGRYDTAVGLDHHPDTLQDALELLLPYAPIILWPRPGTRTAGVLPSLVRQHWHSLPDGLPAAYRQRWSQEHEGCGACLGDVRTVWHDEAWLEFCRPFEQRVVVGPEEEW</sequence>
<name>A0ABY9IJ97_9ACTN</name>
<evidence type="ECO:0000313" key="3">
    <source>
        <dbReference type="Proteomes" id="UP001235744"/>
    </source>
</evidence>
<proteinExistence type="predicted"/>
<evidence type="ECO:0000259" key="1">
    <source>
        <dbReference type="Pfam" id="PF19965"/>
    </source>
</evidence>